<evidence type="ECO:0000313" key="2">
    <source>
        <dbReference type="Proteomes" id="UP001362999"/>
    </source>
</evidence>
<comment type="caution">
    <text evidence="1">The sequence shown here is derived from an EMBL/GenBank/DDBJ whole genome shotgun (WGS) entry which is preliminary data.</text>
</comment>
<dbReference type="Proteomes" id="UP001362999">
    <property type="component" value="Unassembled WGS sequence"/>
</dbReference>
<organism evidence="1 2">
    <name type="scientific">Favolaschia claudopus</name>
    <dbReference type="NCBI Taxonomy" id="2862362"/>
    <lineage>
        <taxon>Eukaryota</taxon>
        <taxon>Fungi</taxon>
        <taxon>Dikarya</taxon>
        <taxon>Basidiomycota</taxon>
        <taxon>Agaricomycotina</taxon>
        <taxon>Agaricomycetes</taxon>
        <taxon>Agaricomycetidae</taxon>
        <taxon>Agaricales</taxon>
        <taxon>Marasmiineae</taxon>
        <taxon>Mycenaceae</taxon>
        <taxon>Favolaschia</taxon>
    </lineage>
</organism>
<name>A0AAW0D3G4_9AGAR</name>
<sequence>MPPKNRRKKATQQCSTLLEDEMTRCPHPPTDGSPPERCRVHHKQYRTLTQKYKAAQQFIDETFDKSMIPTKSDIDSCEDTTIILKKALLMKKYVNAIRDERTGREIHHNRFFLKVDDGHKFRLKLLGERMAQGVEIRDALEAKAMAIYLEDHPAKEWVSSFQETHFNPENGDLSDHFRSRQDRLAQWAASNEDDDLISLYVRHEREKLMKIFEQFFDPEAFWKNYCREMKIPLSRARTAEERGIEEKSKVTMHNVWLQYTRRVIFHDPRLFAKSFGKVSLKDFIMDEHFGWVDALEIVMLYSQNLAVGLRWWKDSWAEAIAMKGDSGASARMGNIENRIKILGGWIYNASHQVPASNRVWHDMLATNPMQNDTENRYVRLCCNFDELHTFLSINALISRCTPSFTVDDTRLNTEPYDSRASRKHLSLCGVIVTDAVNNRFPGVQFPSQTPAKKARHLTWVQMEGRSYMFGALRNEQDDFSTAFLHELKARPDLFSVLTRSDTDPPRKVEMFGDPSYQMRMRQFEAPLNRQNIPPSDAAWSVLRSGMNVLYGGDGTPAGNTIPGYLSEMFSNQTDSQGRKTKSFFYFKTFPIKYFLILSSSPYVHVHDLVRQVAWAAFKAQGLVRGEYDDARYDKASDVLFLKHARERLSFMPEGSYSAVNLASSQIRK</sequence>
<dbReference type="EMBL" id="JAWWNJ010000011">
    <property type="protein sequence ID" value="KAK7045303.1"/>
    <property type="molecule type" value="Genomic_DNA"/>
</dbReference>
<gene>
    <name evidence="1" type="ORF">R3P38DRAFT_2883389</name>
</gene>
<evidence type="ECO:0000313" key="1">
    <source>
        <dbReference type="EMBL" id="KAK7045303.1"/>
    </source>
</evidence>
<protein>
    <submittedName>
        <fullName evidence="1">Uncharacterized protein</fullName>
    </submittedName>
</protein>
<proteinExistence type="predicted"/>
<dbReference type="AlphaFoldDB" id="A0AAW0D3G4"/>
<accession>A0AAW0D3G4</accession>
<reference evidence="1 2" key="1">
    <citation type="journal article" date="2024" name="J Genomics">
        <title>Draft genome sequencing and assembly of Favolaschia claudopus CIRM-BRFM 2984 isolated from oak limbs.</title>
        <authorList>
            <person name="Navarro D."/>
            <person name="Drula E."/>
            <person name="Chaduli D."/>
            <person name="Cazenave R."/>
            <person name="Ahrendt S."/>
            <person name="Wang J."/>
            <person name="Lipzen A."/>
            <person name="Daum C."/>
            <person name="Barry K."/>
            <person name="Grigoriev I.V."/>
            <person name="Favel A."/>
            <person name="Rosso M.N."/>
            <person name="Martin F."/>
        </authorList>
    </citation>
    <scope>NUCLEOTIDE SEQUENCE [LARGE SCALE GENOMIC DNA]</scope>
    <source>
        <strain evidence="1 2">CIRM-BRFM 2984</strain>
    </source>
</reference>
<keyword evidence="2" id="KW-1185">Reference proteome</keyword>